<keyword evidence="3" id="KW-0143">Chaperone</keyword>
<dbReference type="InterPro" id="IPR036627">
    <property type="entry name" value="CobW-likC_sf"/>
</dbReference>
<dbReference type="SUPFAM" id="SSF90002">
    <property type="entry name" value="Hypothetical protein YjiA, C-terminal domain"/>
    <property type="match status" value="1"/>
</dbReference>
<keyword evidence="10" id="KW-1185">Reference proteome</keyword>
<evidence type="ECO:0000259" key="7">
    <source>
        <dbReference type="Pfam" id="PF02492"/>
    </source>
</evidence>
<evidence type="ECO:0000259" key="8">
    <source>
        <dbReference type="Pfam" id="PF07683"/>
    </source>
</evidence>
<dbReference type="CDD" id="cd03112">
    <property type="entry name" value="CobW-like"/>
    <property type="match status" value="1"/>
</dbReference>
<protein>
    <recommendedName>
        <fullName evidence="11">G3E family GTPase</fullName>
    </recommendedName>
</protein>
<dbReference type="PATRIC" id="fig|345309.4.peg.1118"/>
<dbReference type="PANTHER" id="PTHR13748">
    <property type="entry name" value="COBW-RELATED"/>
    <property type="match status" value="1"/>
</dbReference>
<dbReference type="GO" id="GO:0000166">
    <property type="term" value="F:nucleotide binding"/>
    <property type="evidence" value="ECO:0007669"/>
    <property type="project" value="UniProtKB-KW"/>
</dbReference>
<keyword evidence="1" id="KW-0547">Nucleotide-binding</keyword>
<evidence type="ECO:0008006" key="11">
    <source>
        <dbReference type="Google" id="ProtNLM"/>
    </source>
</evidence>
<feature type="domain" description="CobW/HypB/UreG nucleotide-binding" evidence="7">
    <location>
        <begin position="23"/>
        <end position="205"/>
    </location>
</feature>
<comment type="catalytic activity">
    <reaction evidence="6">
        <text>GTP + H2O = GDP + phosphate + H(+)</text>
        <dbReference type="Rhea" id="RHEA:19669"/>
        <dbReference type="ChEBI" id="CHEBI:15377"/>
        <dbReference type="ChEBI" id="CHEBI:15378"/>
        <dbReference type="ChEBI" id="CHEBI:37565"/>
        <dbReference type="ChEBI" id="CHEBI:43474"/>
        <dbReference type="ChEBI" id="CHEBI:58189"/>
    </reaction>
    <physiologicalReaction direction="left-to-right" evidence="6">
        <dbReference type="Rhea" id="RHEA:19670"/>
    </physiologicalReaction>
</comment>
<dbReference type="InterPro" id="IPR003495">
    <property type="entry name" value="CobW/HypB/UreG_nucleotide-bd"/>
</dbReference>
<evidence type="ECO:0000256" key="2">
    <source>
        <dbReference type="ARBA" id="ARBA00022801"/>
    </source>
</evidence>
<dbReference type="EMBL" id="JZRB01000018">
    <property type="protein sequence ID" value="KJV34798.1"/>
    <property type="molecule type" value="Genomic_DNA"/>
</dbReference>
<keyword evidence="2" id="KW-0378">Hydrolase</keyword>
<reference evidence="9 10" key="1">
    <citation type="submission" date="2015-03" db="EMBL/GenBank/DDBJ databases">
        <title>Draft genome sequence of Luteibacter yeojuensis strain SU11.</title>
        <authorList>
            <person name="Sulaiman J."/>
            <person name="Priya K."/>
            <person name="Chan K.-G."/>
        </authorList>
    </citation>
    <scope>NUCLEOTIDE SEQUENCE [LARGE SCALE GENOMIC DNA]</scope>
    <source>
        <strain evidence="9 10">SU11</strain>
    </source>
</reference>
<proteinExistence type="inferred from homology"/>
<dbReference type="Gene3D" id="3.30.1220.10">
    <property type="entry name" value="CobW-like, C-terminal domain"/>
    <property type="match status" value="1"/>
</dbReference>
<sequence length="342" mass="36130">MSLHGLLRPDVVQAAGPVDDRVPVTVLTGFLGAGKTTLINRVLATAEGERLLVIVNEFGDIGVDHALMAHAHDDGVIELAGGCVCCSRNGDLGRTLADAIWRFSRQGRRDFDAVVIETTGLATPETVTAVLHRDYRVAAHYRLNGVVTVIDASSVLTAHLEHAEISRQAGGADRIILGKADLSDPGALSEVRRWATSINPVADIVESAVTAPFELASTGWRLAPLAALPPAERHGDMPSATVVMADEIDPHAFATWLDLLLVTAGPTLLRLKGLVCCGPDTFRLAIHAVQGIVHPAARLRQKPVGQGSYLVLIGEALRNPAVLSLLDASGALFGATTTYRGL</sequence>
<comment type="caution">
    <text evidence="9">The sequence shown here is derived from an EMBL/GenBank/DDBJ whole genome shotgun (WGS) entry which is preliminary data.</text>
</comment>
<evidence type="ECO:0000256" key="5">
    <source>
        <dbReference type="ARBA" id="ARBA00045658"/>
    </source>
</evidence>
<dbReference type="AlphaFoldDB" id="A0A0F3KUA3"/>
<comment type="function">
    <text evidence="5">Zinc chaperone that directly transfers zinc cofactor to target proteins, thereby activating them. Zinc is transferred from the CXCC motif in the GTPase domain to the zinc binding site in target proteins in a process requiring GTP hydrolysis.</text>
</comment>
<dbReference type="RefSeq" id="WP_045829324.1">
    <property type="nucleotide sequence ID" value="NZ_JZRB01000018.1"/>
</dbReference>
<evidence type="ECO:0000256" key="6">
    <source>
        <dbReference type="ARBA" id="ARBA00049117"/>
    </source>
</evidence>
<dbReference type="GO" id="GO:0005737">
    <property type="term" value="C:cytoplasm"/>
    <property type="evidence" value="ECO:0007669"/>
    <property type="project" value="TreeGrafter"/>
</dbReference>
<name>A0A0F3KUA3_9GAMM</name>
<dbReference type="InterPro" id="IPR051316">
    <property type="entry name" value="Zinc-reg_GTPase_activator"/>
</dbReference>
<organism evidence="9 10">
    <name type="scientific">Luteibacter yeojuensis</name>
    <dbReference type="NCBI Taxonomy" id="345309"/>
    <lineage>
        <taxon>Bacteria</taxon>
        <taxon>Pseudomonadati</taxon>
        <taxon>Pseudomonadota</taxon>
        <taxon>Gammaproteobacteria</taxon>
        <taxon>Lysobacterales</taxon>
        <taxon>Rhodanobacteraceae</taxon>
        <taxon>Luteibacter</taxon>
    </lineage>
</organism>
<evidence type="ECO:0000256" key="4">
    <source>
        <dbReference type="ARBA" id="ARBA00034320"/>
    </source>
</evidence>
<dbReference type="Gene3D" id="3.40.50.300">
    <property type="entry name" value="P-loop containing nucleotide triphosphate hydrolases"/>
    <property type="match status" value="1"/>
</dbReference>
<dbReference type="SUPFAM" id="SSF52540">
    <property type="entry name" value="P-loop containing nucleoside triphosphate hydrolases"/>
    <property type="match status" value="1"/>
</dbReference>
<dbReference type="InterPro" id="IPR027417">
    <property type="entry name" value="P-loop_NTPase"/>
</dbReference>
<dbReference type="Pfam" id="PF02492">
    <property type="entry name" value="cobW"/>
    <property type="match status" value="1"/>
</dbReference>
<evidence type="ECO:0000313" key="9">
    <source>
        <dbReference type="EMBL" id="KJV34798.1"/>
    </source>
</evidence>
<dbReference type="InterPro" id="IPR011629">
    <property type="entry name" value="CobW-like_C"/>
</dbReference>
<gene>
    <name evidence="9" type="ORF">VI08_09435</name>
</gene>
<dbReference type="GO" id="GO:0016787">
    <property type="term" value="F:hydrolase activity"/>
    <property type="evidence" value="ECO:0007669"/>
    <property type="project" value="UniProtKB-KW"/>
</dbReference>
<dbReference type="Proteomes" id="UP000033651">
    <property type="component" value="Unassembled WGS sequence"/>
</dbReference>
<dbReference type="Pfam" id="PF07683">
    <property type="entry name" value="CobW_C"/>
    <property type="match status" value="1"/>
</dbReference>
<evidence type="ECO:0000313" key="10">
    <source>
        <dbReference type="Proteomes" id="UP000033651"/>
    </source>
</evidence>
<dbReference type="PANTHER" id="PTHR13748:SF62">
    <property type="entry name" value="COBW DOMAIN-CONTAINING PROTEIN"/>
    <property type="match status" value="1"/>
</dbReference>
<feature type="domain" description="CobW C-terminal" evidence="8">
    <location>
        <begin position="241"/>
        <end position="328"/>
    </location>
</feature>
<dbReference type="OrthoDB" id="9808822at2"/>
<accession>A0A0F3KUA3</accession>
<comment type="similarity">
    <text evidence="4">Belongs to the SIMIBI class G3E GTPase family. ZNG1 subfamily.</text>
</comment>
<evidence type="ECO:0000256" key="3">
    <source>
        <dbReference type="ARBA" id="ARBA00023186"/>
    </source>
</evidence>
<evidence type="ECO:0000256" key="1">
    <source>
        <dbReference type="ARBA" id="ARBA00022741"/>
    </source>
</evidence>